<dbReference type="SUPFAM" id="SSF47413">
    <property type="entry name" value="lambda repressor-like DNA-binding domains"/>
    <property type="match status" value="1"/>
</dbReference>
<accession>A0A174G0G9</accession>
<reference evidence="3 4" key="1">
    <citation type="submission" date="2015-09" db="EMBL/GenBank/DDBJ databases">
        <authorList>
            <consortium name="Pathogen Informatics"/>
        </authorList>
    </citation>
    <scope>NUCLEOTIDE SEQUENCE [LARGE SCALE GENOMIC DNA]</scope>
    <source>
        <strain evidence="3 4">2789STDY5834876</strain>
    </source>
</reference>
<dbReference type="CDD" id="cd00093">
    <property type="entry name" value="HTH_XRE"/>
    <property type="match status" value="1"/>
</dbReference>
<dbReference type="AlphaFoldDB" id="A0A174G0G9"/>
<dbReference type="GO" id="GO:0003677">
    <property type="term" value="F:DNA binding"/>
    <property type="evidence" value="ECO:0007669"/>
    <property type="project" value="InterPro"/>
</dbReference>
<dbReference type="InterPro" id="IPR001387">
    <property type="entry name" value="Cro/C1-type_HTH"/>
</dbReference>
<gene>
    <name evidence="3" type="ORF">ERS852491_02542</name>
</gene>
<organism evidence="3 4">
    <name type="scientific">Faecalicatena contorta</name>
    <dbReference type="NCBI Taxonomy" id="39482"/>
    <lineage>
        <taxon>Bacteria</taxon>
        <taxon>Bacillati</taxon>
        <taxon>Bacillota</taxon>
        <taxon>Clostridia</taxon>
        <taxon>Lachnospirales</taxon>
        <taxon>Lachnospiraceae</taxon>
        <taxon>Faecalicatena</taxon>
    </lineage>
</organism>
<dbReference type="InterPro" id="IPR010982">
    <property type="entry name" value="Lambda_DNA-bd_dom_sf"/>
</dbReference>
<evidence type="ECO:0000256" key="1">
    <source>
        <dbReference type="SAM" id="MobiDB-lite"/>
    </source>
</evidence>
<dbReference type="Pfam" id="PF01381">
    <property type="entry name" value="HTH_3"/>
    <property type="match status" value="1"/>
</dbReference>
<dbReference type="EMBL" id="CYZU01000022">
    <property type="protein sequence ID" value="CUO54668.1"/>
    <property type="molecule type" value="Genomic_DNA"/>
</dbReference>
<protein>
    <submittedName>
        <fullName evidence="3">Helix-turn-helix</fullName>
    </submittedName>
</protein>
<dbReference type="RefSeq" id="WP_002380754.1">
    <property type="nucleotide sequence ID" value="NZ_BQNQ01000001.1"/>
</dbReference>
<evidence type="ECO:0000313" key="3">
    <source>
        <dbReference type="EMBL" id="CUO54668.1"/>
    </source>
</evidence>
<dbReference type="STRING" id="39482.ERS852491_02542"/>
<sequence length="79" mass="9160">MELAFRESLKKMRGTKSKEKFSQELEMSRSNYSLIESGKSDPTLKTLERIAELTNSTLVIDLIPNELEQVELQIEEEKQ</sequence>
<proteinExistence type="predicted"/>
<dbReference type="PROSITE" id="PS50943">
    <property type="entry name" value="HTH_CROC1"/>
    <property type="match status" value="1"/>
</dbReference>
<dbReference type="SMART" id="SM00530">
    <property type="entry name" value="HTH_XRE"/>
    <property type="match status" value="1"/>
</dbReference>
<evidence type="ECO:0000259" key="2">
    <source>
        <dbReference type="PROSITE" id="PS50943"/>
    </source>
</evidence>
<name>A0A174G0G9_9FIRM</name>
<dbReference type="GeneID" id="97190112"/>
<feature type="domain" description="HTH cro/C1-type" evidence="2">
    <location>
        <begin position="17"/>
        <end position="62"/>
    </location>
</feature>
<dbReference type="OrthoDB" id="5678656at2"/>
<dbReference type="Gene3D" id="1.10.260.40">
    <property type="entry name" value="lambda repressor-like DNA-binding domains"/>
    <property type="match status" value="1"/>
</dbReference>
<dbReference type="Proteomes" id="UP000095544">
    <property type="component" value="Unassembled WGS sequence"/>
</dbReference>
<feature type="region of interest" description="Disordered" evidence="1">
    <location>
        <begin position="1"/>
        <end position="23"/>
    </location>
</feature>
<evidence type="ECO:0000313" key="4">
    <source>
        <dbReference type="Proteomes" id="UP000095544"/>
    </source>
</evidence>